<dbReference type="Gene3D" id="3.40.50.300">
    <property type="entry name" value="P-loop containing nucleotide triphosphate hydrolases"/>
    <property type="match status" value="1"/>
</dbReference>
<feature type="region of interest" description="Disordered" evidence="1">
    <location>
        <begin position="463"/>
        <end position="524"/>
    </location>
</feature>
<feature type="region of interest" description="Disordered" evidence="1">
    <location>
        <begin position="120"/>
        <end position="141"/>
    </location>
</feature>
<evidence type="ECO:0000313" key="3">
    <source>
        <dbReference type="Proteomes" id="UP000696485"/>
    </source>
</evidence>
<feature type="region of interest" description="Disordered" evidence="1">
    <location>
        <begin position="405"/>
        <end position="438"/>
    </location>
</feature>
<name>A0A9P5VMY6_9FUNG</name>
<reference evidence="2" key="1">
    <citation type="journal article" date="2020" name="Fungal Divers.">
        <title>Resolving the Mortierellaceae phylogeny through synthesis of multi-gene phylogenetics and phylogenomics.</title>
        <authorList>
            <person name="Vandepol N."/>
            <person name="Liber J."/>
            <person name="Desiro A."/>
            <person name="Na H."/>
            <person name="Kennedy M."/>
            <person name="Barry K."/>
            <person name="Grigoriev I.V."/>
            <person name="Miller A.N."/>
            <person name="O'Donnell K."/>
            <person name="Stajich J.E."/>
            <person name="Bonito G."/>
        </authorList>
    </citation>
    <scope>NUCLEOTIDE SEQUENCE</scope>
    <source>
        <strain evidence="2">NVP1</strain>
    </source>
</reference>
<dbReference type="InterPro" id="IPR027417">
    <property type="entry name" value="P-loop_NTPase"/>
</dbReference>
<protein>
    <submittedName>
        <fullName evidence="2">Rab-like protein 6</fullName>
    </submittedName>
</protein>
<dbReference type="AlphaFoldDB" id="A0A9P5VMY6"/>
<evidence type="ECO:0000313" key="2">
    <source>
        <dbReference type="EMBL" id="KAF9333079.1"/>
    </source>
</evidence>
<dbReference type="Pfam" id="PF00071">
    <property type="entry name" value="Ras"/>
    <property type="match status" value="1"/>
</dbReference>
<dbReference type="EMBL" id="JAAAUY010000223">
    <property type="protein sequence ID" value="KAF9333079.1"/>
    <property type="molecule type" value="Genomic_DNA"/>
</dbReference>
<feature type="compositionally biased region" description="Acidic residues" evidence="1">
    <location>
        <begin position="658"/>
        <end position="672"/>
    </location>
</feature>
<keyword evidence="3" id="KW-1185">Reference proteome</keyword>
<feature type="compositionally biased region" description="Acidic residues" evidence="1">
    <location>
        <begin position="468"/>
        <end position="485"/>
    </location>
</feature>
<feature type="compositionally biased region" description="Low complexity" evidence="1">
    <location>
        <begin position="648"/>
        <end position="657"/>
    </location>
</feature>
<feature type="region of interest" description="Disordered" evidence="1">
    <location>
        <begin position="288"/>
        <end position="346"/>
    </location>
</feature>
<gene>
    <name evidence="2" type="primary">RABL6</name>
    <name evidence="2" type="ORF">BG006_004041</name>
</gene>
<dbReference type="PANTHER" id="PTHR14932">
    <property type="entry name" value="RAS GTPASE-RELATED"/>
    <property type="match status" value="1"/>
</dbReference>
<evidence type="ECO:0000256" key="1">
    <source>
        <dbReference type="SAM" id="MobiDB-lite"/>
    </source>
</evidence>
<dbReference type="SUPFAM" id="SSF52540">
    <property type="entry name" value="P-loop containing nucleoside triphosphate hydrolases"/>
    <property type="match status" value="1"/>
</dbReference>
<proteinExistence type="predicted"/>
<dbReference type="PANTHER" id="PTHR14932:SF1">
    <property type="entry name" value="RAB-LIKE PROTEIN 6"/>
    <property type="match status" value="1"/>
</dbReference>
<feature type="compositionally biased region" description="Basic residues" evidence="1">
    <location>
        <begin position="687"/>
        <end position="700"/>
    </location>
</feature>
<dbReference type="PROSITE" id="PS51419">
    <property type="entry name" value="RAB"/>
    <property type="match status" value="1"/>
</dbReference>
<dbReference type="InterPro" id="IPR001806">
    <property type="entry name" value="Small_GTPase"/>
</dbReference>
<dbReference type="Proteomes" id="UP000696485">
    <property type="component" value="Unassembled WGS sequence"/>
</dbReference>
<sequence>MFQKLWPFSSGQQNGAAPPDPQDHGVSTKVKPIHASFNKGIPLNMKIIIRGDIRTGKTSVFERLQGRPFRHDHEYRTTEQIQVANIPWQYSHTKEIIKVEVWDVVDKGVQSGELRTSTSNAALKIDNNTPASPKSKASQSTDTAPHAAFALDASTIDVYRNTDGVILVYDISKPWTFEYVAKTLAEVPTNIPVLILSNFTDDSNRPAVFTDRLEELMEEHNAARFKLPCAPANLIRHLDTSMKTGLGLKEIHESFGIPFLNVLRETHRKQFDQKTLEIAELLKTLDTHEQERAKHSSQQGRGPISPKDTTPSKKLPLPAAIQTTRAAIAPVPQTSSPTSPARKARNEHTNVDILSPTPQSAQNPAILFEFNSGKLEEDFFHSVDLDAPPLAPVAFTATTELATSAIIEPEPQQSNPMVAGDEDIGSSSRDDDDDDMLTKQPVWAPGQVEKELLERHMVKSAEVTRLEEIEEQEEEENEEERDGEADFNRYSSEICQEEVDASDQSTFESVPPLSLRLQQDSDVESHHDYPVASAMYYEHEPSGFVEEPALTIEQKPASSLSSYQEICDGDDQRSNPWESTGNLLEGVPRSKDVDATSEDDVKDVNEDAPSSSFTVPPKELMGVDGRKKDMEIKTVLSTLEAEDVEEPSSVSANSDNSADADGENQPGDEEEASPNPGQSESPEGEKKKKKKNKKKGKKGK</sequence>
<dbReference type="GO" id="GO:0005634">
    <property type="term" value="C:nucleus"/>
    <property type="evidence" value="ECO:0007669"/>
    <property type="project" value="TreeGrafter"/>
</dbReference>
<dbReference type="GO" id="GO:0003924">
    <property type="term" value="F:GTPase activity"/>
    <property type="evidence" value="ECO:0007669"/>
    <property type="project" value="InterPro"/>
</dbReference>
<dbReference type="GO" id="GO:0005829">
    <property type="term" value="C:cytosol"/>
    <property type="evidence" value="ECO:0007669"/>
    <property type="project" value="TreeGrafter"/>
</dbReference>
<dbReference type="GO" id="GO:0005525">
    <property type="term" value="F:GTP binding"/>
    <property type="evidence" value="ECO:0007669"/>
    <property type="project" value="InterPro"/>
</dbReference>
<feature type="compositionally biased region" description="Acidic residues" evidence="1">
    <location>
        <begin position="420"/>
        <end position="435"/>
    </location>
</feature>
<feature type="region of interest" description="Disordered" evidence="1">
    <location>
        <begin position="547"/>
        <end position="700"/>
    </location>
</feature>
<dbReference type="SMART" id="SM00175">
    <property type="entry name" value="RAB"/>
    <property type="match status" value="1"/>
</dbReference>
<comment type="caution">
    <text evidence="2">The sequence shown here is derived from an EMBL/GenBank/DDBJ whole genome shotgun (WGS) entry which is preliminary data.</text>
</comment>
<feature type="region of interest" description="Disordered" evidence="1">
    <location>
        <begin position="1"/>
        <end position="27"/>
    </location>
</feature>
<accession>A0A9P5VMY6</accession>
<organism evidence="2 3">
    <name type="scientific">Podila minutissima</name>
    <dbReference type="NCBI Taxonomy" id="64525"/>
    <lineage>
        <taxon>Eukaryota</taxon>
        <taxon>Fungi</taxon>
        <taxon>Fungi incertae sedis</taxon>
        <taxon>Mucoromycota</taxon>
        <taxon>Mortierellomycotina</taxon>
        <taxon>Mortierellomycetes</taxon>
        <taxon>Mortierellales</taxon>
        <taxon>Mortierellaceae</taxon>
        <taxon>Podila</taxon>
    </lineage>
</organism>
<dbReference type="InterPro" id="IPR040385">
    <property type="entry name" value="RABL6"/>
</dbReference>